<gene>
    <name evidence="1" type="ORF">PFFVO_05731</name>
</gene>
<dbReference type="EMBL" id="KI925184">
    <property type="protein sequence ID" value="ETW15437.1"/>
    <property type="molecule type" value="Genomic_DNA"/>
</dbReference>
<reference evidence="1 2" key="1">
    <citation type="submission" date="2013-02" db="EMBL/GenBank/DDBJ databases">
        <title>The Genome Annotation of Plasmodium falciparum Vietnam Oak-Knoll (FVO).</title>
        <authorList>
            <consortium name="The Broad Institute Genome Sequencing Platform"/>
            <consortium name="The Broad Institute Genome Sequencing Center for Infectious Disease"/>
            <person name="Neafsey D."/>
            <person name="Hoffman S."/>
            <person name="Volkman S."/>
            <person name="Rosenthal P."/>
            <person name="Walker B."/>
            <person name="Young S.K."/>
            <person name="Zeng Q."/>
            <person name="Gargeya S."/>
            <person name="Fitzgerald M."/>
            <person name="Haas B."/>
            <person name="Abouelleil A."/>
            <person name="Allen A.W."/>
            <person name="Alvarado L."/>
            <person name="Arachchi H.M."/>
            <person name="Berlin A.M."/>
            <person name="Chapman S.B."/>
            <person name="Gainer-Dewar J."/>
            <person name="Goldberg J."/>
            <person name="Griggs A."/>
            <person name="Gujja S."/>
            <person name="Hansen M."/>
            <person name="Howarth C."/>
            <person name="Imamovic A."/>
            <person name="Ireland A."/>
            <person name="Larimer J."/>
            <person name="McCowan C."/>
            <person name="Murphy C."/>
            <person name="Pearson M."/>
            <person name="Poon T.W."/>
            <person name="Priest M."/>
            <person name="Roberts A."/>
            <person name="Saif S."/>
            <person name="Shea T."/>
            <person name="Sisk P."/>
            <person name="Sykes S."/>
            <person name="Wortman J."/>
            <person name="Nusbaum C."/>
            <person name="Birren B."/>
        </authorList>
    </citation>
    <scope>NUCLEOTIDE SEQUENCE [LARGE SCALE GENOMIC DNA]</scope>
    <source>
        <strain evidence="2">Vietnam Oak-Knoll (FVO)</strain>
    </source>
</reference>
<accession>A0A024UYV2</accession>
<protein>
    <submittedName>
        <fullName evidence="1">Uncharacterized protein</fullName>
    </submittedName>
</protein>
<evidence type="ECO:0000313" key="2">
    <source>
        <dbReference type="Proteomes" id="UP000030690"/>
    </source>
</evidence>
<name>A0A024UYV2_PLAFA</name>
<dbReference type="OrthoDB" id="425567at2759"/>
<dbReference type="AlphaFoldDB" id="A0A024UYV2"/>
<reference evidence="1 2" key="2">
    <citation type="submission" date="2013-02" db="EMBL/GenBank/DDBJ databases">
        <title>The Genome Sequence of Plasmodium falciparum Vietnam Oak-Knoll (FVO).</title>
        <authorList>
            <consortium name="The Broad Institute Genome Sequencing Platform"/>
            <consortium name="The Broad Institute Genome Sequencing Center for Infectious Disease"/>
            <person name="Neafsey D."/>
            <person name="Cheeseman I."/>
            <person name="Volkman S."/>
            <person name="Adams J."/>
            <person name="Walker B."/>
            <person name="Young S.K."/>
            <person name="Zeng Q."/>
            <person name="Gargeya S."/>
            <person name="Fitzgerald M."/>
            <person name="Haas B."/>
            <person name="Abouelleil A."/>
            <person name="Alvarado L."/>
            <person name="Arachchi H.M."/>
            <person name="Berlin A.M."/>
            <person name="Chapman S.B."/>
            <person name="Dewar J."/>
            <person name="Goldberg J."/>
            <person name="Griggs A."/>
            <person name="Gujja S."/>
            <person name="Hansen M."/>
            <person name="Howarth C."/>
            <person name="Imamovic A."/>
            <person name="Larimer J."/>
            <person name="McCowan C."/>
            <person name="Murphy C."/>
            <person name="Neiman D."/>
            <person name="Pearson M."/>
            <person name="Priest M."/>
            <person name="Roberts A."/>
            <person name="Saif S."/>
            <person name="Shea T."/>
            <person name="Sisk P."/>
            <person name="Sykes S."/>
            <person name="Wortman J."/>
            <person name="Nusbaum C."/>
            <person name="Birren B."/>
        </authorList>
    </citation>
    <scope>NUCLEOTIDE SEQUENCE [LARGE SCALE GENOMIC DNA]</scope>
    <source>
        <strain evidence="2">Vietnam Oak-Knoll (FVO)</strain>
    </source>
</reference>
<proteinExistence type="predicted"/>
<evidence type="ECO:0000313" key="1">
    <source>
        <dbReference type="EMBL" id="ETW15437.1"/>
    </source>
</evidence>
<sequence>MVFIPVEVIFKSFPKFSKDRVKFLRRYSFLSLFLGAAFTYKAHTPDFTVRSYKPSYFYKHHLNKLKTKGIIDETKYEKLLNNH</sequence>
<dbReference type="Proteomes" id="UP000030690">
    <property type="component" value="Unassembled WGS sequence"/>
</dbReference>
<organism evidence="1 2">
    <name type="scientific">Plasmodium falciparum Vietnam Oak-Knoll</name>
    <name type="common">FVO</name>
    <dbReference type="NCBI Taxonomy" id="1036723"/>
    <lineage>
        <taxon>Eukaryota</taxon>
        <taxon>Sar</taxon>
        <taxon>Alveolata</taxon>
        <taxon>Apicomplexa</taxon>
        <taxon>Aconoidasida</taxon>
        <taxon>Haemosporida</taxon>
        <taxon>Plasmodiidae</taxon>
        <taxon>Plasmodium</taxon>
        <taxon>Plasmodium (Laverania)</taxon>
    </lineage>
</organism>